<accession>A0ABU4GY13</accession>
<dbReference type="Gene3D" id="3.90.1720.10">
    <property type="entry name" value="endopeptidase domain like (from Nostoc punctiforme)"/>
    <property type="match status" value="1"/>
</dbReference>
<keyword evidence="2" id="KW-1185">Reference proteome</keyword>
<sequence>MSIDVSDFGRNAIRWALDRMGSTDYATRCLAFVEDAVERSSGVEVFGGDDAAESSRLYGADAAEGEPSLGAFVFYESVGEWFGDRRDWGHVGLSLGDGRVVHAWDVVRVDDYRELVEMTPAPGWEPLSYVGWTPLERVLEGSRPRDWEGDAVEAARRMQTERFDSR</sequence>
<proteinExistence type="predicted"/>
<protein>
    <recommendedName>
        <fullName evidence="3">NlpC/P60 domain-containing protein</fullName>
    </recommendedName>
</protein>
<evidence type="ECO:0008006" key="3">
    <source>
        <dbReference type="Google" id="ProtNLM"/>
    </source>
</evidence>
<dbReference type="Proteomes" id="UP001283109">
    <property type="component" value="Unassembled WGS sequence"/>
</dbReference>
<dbReference type="InterPro" id="IPR038765">
    <property type="entry name" value="Papain-like_cys_pep_sf"/>
</dbReference>
<evidence type="ECO:0000313" key="1">
    <source>
        <dbReference type="EMBL" id="MDW4571968.1"/>
    </source>
</evidence>
<dbReference type="RefSeq" id="WP_318352479.1">
    <property type="nucleotide sequence ID" value="NZ_JAWQEV010000001.1"/>
</dbReference>
<comment type="caution">
    <text evidence="1">The sequence shown here is derived from an EMBL/GenBank/DDBJ whole genome shotgun (WGS) entry which is preliminary data.</text>
</comment>
<dbReference type="EMBL" id="JAWQEV010000001">
    <property type="protein sequence ID" value="MDW4571968.1"/>
    <property type="molecule type" value="Genomic_DNA"/>
</dbReference>
<reference evidence="1 2" key="1">
    <citation type="submission" date="2023-11" db="EMBL/GenBank/DDBJ databases">
        <title>Draft genome sequence of Microbacterium arthrosphaerae JCM 30492.</title>
        <authorList>
            <person name="Zhang G."/>
            <person name="Ding Y."/>
        </authorList>
    </citation>
    <scope>NUCLEOTIDE SEQUENCE [LARGE SCALE GENOMIC DNA]</scope>
    <source>
        <strain evidence="1 2">JCM 30492</strain>
    </source>
</reference>
<organism evidence="1 2">
    <name type="scientific">Microbacterium arthrosphaerae</name>
    <dbReference type="NCBI Taxonomy" id="792652"/>
    <lineage>
        <taxon>Bacteria</taxon>
        <taxon>Bacillati</taxon>
        <taxon>Actinomycetota</taxon>
        <taxon>Actinomycetes</taxon>
        <taxon>Micrococcales</taxon>
        <taxon>Microbacteriaceae</taxon>
        <taxon>Microbacterium</taxon>
    </lineage>
</organism>
<gene>
    <name evidence="1" type="ORF">R8Z58_04160</name>
</gene>
<dbReference type="SUPFAM" id="SSF54001">
    <property type="entry name" value="Cysteine proteinases"/>
    <property type="match status" value="1"/>
</dbReference>
<evidence type="ECO:0000313" key="2">
    <source>
        <dbReference type="Proteomes" id="UP001283109"/>
    </source>
</evidence>
<name>A0ABU4GY13_9MICO</name>